<name>A0A1E7F323_9STRA</name>
<evidence type="ECO:0000313" key="2">
    <source>
        <dbReference type="Proteomes" id="UP000095751"/>
    </source>
</evidence>
<dbReference type="OrthoDB" id="45663at2759"/>
<dbReference type="GO" id="GO:0000287">
    <property type="term" value="F:magnesium ion binding"/>
    <property type="evidence" value="ECO:0007669"/>
    <property type="project" value="InterPro"/>
</dbReference>
<dbReference type="Gene3D" id="3.30.1330.70">
    <property type="entry name" value="Holliday junction resolvase RusA"/>
    <property type="match status" value="1"/>
</dbReference>
<dbReference type="KEGG" id="fcy:FRACYDRAFT_144017"/>
<dbReference type="GO" id="GO:0006310">
    <property type="term" value="P:DNA recombination"/>
    <property type="evidence" value="ECO:0007669"/>
    <property type="project" value="InterPro"/>
</dbReference>
<dbReference type="GO" id="GO:0006281">
    <property type="term" value="P:DNA repair"/>
    <property type="evidence" value="ECO:0007669"/>
    <property type="project" value="InterPro"/>
</dbReference>
<organism evidence="1 2">
    <name type="scientific">Fragilariopsis cylindrus CCMP1102</name>
    <dbReference type="NCBI Taxonomy" id="635003"/>
    <lineage>
        <taxon>Eukaryota</taxon>
        <taxon>Sar</taxon>
        <taxon>Stramenopiles</taxon>
        <taxon>Ochrophyta</taxon>
        <taxon>Bacillariophyta</taxon>
        <taxon>Bacillariophyceae</taxon>
        <taxon>Bacillariophycidae</taxon>
        <taxon>Bacillariales</taxon>
        <taxon>Bacillariaceae</taxon>
        <taxon>Fragilariopsis</taxon>
    </lineage>
</organism>
<keyword evidence="2" id="KW-1185">Reference proteome</keyword>
<dbReference type="InParanoid" id="A0A1E7F323"/>
<proteinExistence type="predicted"/>
<accession>A0A1E7F323</accession>
<dbReference type="Proteomes" id="UP000095751">
    <property type="component" value="Unassembled WGS sequence"/>
</dbReference>
<dbReference type="EMBL" id="KV784365">
    <property type="protein sequence ID" value="OEU12405.1"/>
    <property type="molecule type" value="Genomic_DNA"/>
</dbReference>
<protein>
    <submittedName>
        <fullName evidence="1">Uncharacterized protein</fullName>
    </submittedName>
</protein>
<feature type="non-terminal residue" evidence="1">
    <location>
        <position position="1"/>
    </location>
</feature>
<evidence type="ECO:0000313" key="1">
    <source>
        <dbReference type="EMBL" id="OEU12405.1"/>
    </source>
</evidence>
<sequence>IHGNPRPLQRHRTSRGHMYNPSLKYQKSFLNAYQNLIYDDEQHNIDTDMNNDYDYDDDTPLFDATKYLAITIIFRMKRPKSHFINNKPGLGRIKKKALSQLLPIRTDVDNLAKFVLDSMNGVLYEDDKQIISLHATKLLDNVGLCEGSTEIYVRTINGDE</sequence>
<gene>
    <name evidence="1" type="ORF">FRACYDRAFT_144017</name>
</gene>
<reference evidence="1 2" key="1">
    <citation type="submission" date="2016-09" db="EMBL/GenBank/DDBJ databases">
        <title>Extensive genetic diversity and differential bi-allelic expression allows diatom success in the polar Southern Ocean.</title>
        <authorList>
            <consortium name="DOE Joint Genome Institute"/>
            <person name="Mock T."/>
            <person name="Otillar R.P."/>
            <person name="Strauss J."/>
            <person name="Dupont C."/>
            <person name="Frickenhaus S."/>
            <person name="Maumus F."/>
            <person name="Mcmullan M."/>
            <person name="Sanges R."/>
            <person name="Schmutz J."/>
            <person name="Toseland A."/>
            <person name="Valas R."/>
            <person name="Veluchamy A."/>
            <person name="Ward B.J."/>
            <person name="Allen A."/>
            <person name="Barry K."/>
            <person name="Falciatore A."/>
            <person name="Ferrante M."/>
            <person name="Fortunato A.E."/>
            <person name="Gloeckner G."/>
            <person name="Gruber A."/>
            <person name="Hipkin R."/>
            <person name="Janech M."/>
            <person name="Kroth P."/>
            <person name="Leese F."/>
            <person name="Lindquist E."/>
            <person name="Lyon B.R."/>
            <person name="Martin J."/>
            <person name="Mayer C."/>
            <person name="Parker M."/>
            <person name="Quesneville H."/>
            <person name="Raymond J."/>
            <person name="Uhlig C."/>
            <person name="Valentin K.U."/>
            <person name="Worden A.Z."/>
            <person name="Armbrust E.V."/>
            <person name="Bowler C."/>
            <person name="Green B."/>
            <person name="Moulton V."/>
            <person name="Van Oosterhout C."/>
            <person name="Grigoriev I."/>
        </authorList>
    </citation>
    <scope>NUCLEOTIDE SEQUENCE [LARGE SCALE GENOMIC DNA]</scope>
    <source>
        <strain evidence="1 2">CCMP1102</strain>
    </source>
</reference>
<dbReference type="SUPFAM" id="SSF103084">
    <property type="entry name" value="Holliday junction resolvase RusA"/>
    <property type="match status" value="1"/>
</dbReference>
<dbReference type="InterPro" id="IPR008822">
    <property type="entry name" value="Endonuclease_RusA-like"/>
</dbReference>
<feature type="non-terminal residue" evidence="1">
    <location>
        <position position="160"/>
    </location>
</feature>
<dbReference type="InterPro" id="IPR036614">
    <property type="entry name" value="RusA-like_sf"/>
</dbReference>
<dbReference type="Pfam" id="PF05866">
    <property type="entry name" value="RusA"/>
    <property type="match status" value="1"/>
</dbReference>
<dbReference type="AlphaFoldDB" id="A0A1E7F323"/>